<evidence type="ECO:0000313" key="2">
    <source>
        <dbReference type="EMBL" id="GAX74376.1"/>
    </source>
</evidence>
<keyword evidence="3" id="KW-1185">Reference proteome</keyword>
<dbReference type="Proteomes" id="UP000232323">
    <property type="component" value="Unassembled WGS sequence"/>
</dbReference>
<proteinExistence type="predicted"/>
<accession>A0A250WUD9</accession>
<feature type="region of interest" description="Disordered" evidence="1">
    <location>
        <begin position="316"/>
        <end position="341"/>
    </location>
</feature>
<name>A0A250WUD9_9CHLO</name>
<feature type="compositionally biased region" description="Basic residues" evidence="1">
    <location>
        <begin position="97"/>
        <end position="110"/>
    </location>
</feature>
<evidence type="ECO:0000313" key="3">
    <source>
        <dbReference type="Proteomes" id="UP000232323"/>
    </source>
</evidence>
<dbReference type="SUPFAM" id="SSF57933">
    <property type="entry name" value="TAZ domain"/>
    <property type="match status" value="1"/>
</dbReference>
<feature type="region of interest" description="Disordered" evidence="1">
    <location>
        <begin position="69"/>
        <end position="110"/>
    </location>
</feature>
<gene>
    <name evidence="2" type="ORF">CEUSTIGMA_g1824.t1</name>
</gene>
<feature type="compositionally biased region" description="Low complexity" evidence="1">
    <location>
        <begin position="316"/>
        <end position="327"/>
    </location>
</feature>
<organism evidence="2 3">
    <name type="scientific">Chlamydomonas eustigma</name>
    <dbReference type="NCBI Taxonomy" id="1157962"/>
    <lineage>
        <taxon>Eukaryota</taxon>
        <taxon>Viridiplantae</taxon>
        <taxon>Chlorophyta</taxon>
        <taxon>core chlorophytes</taxon>
        <taxon>Chlorophyceae</taxon>
        <taxon>CS clade</taxon>
        <taxon>Chlamydomonadales</taxon>
        <taxon>Chlamydomonadaceae</taxon>
        <taxon>Chlamydomonas</taxon>
    </lineage>
</organism>
<comment type="caution">
    <text evidence="2">The sequence shown here is derived from an EMBL/GenBank/DDBJ whole genome shotgun (WGS) entry which is preliminary data.</text>
</comment>
<evidence type="ECO:0000256" key="1">
    <source>
        <dbReference type="SAM" id="MobiDB-lite"/>
    </source>
</evidence>
<dbReference type="AlphaFoldDB" id="A0A250WUD9"/>
<sequence length="433" mass="44682">MMERYAAAIRTLLICCIRQEVVEVESAAEALGAPARSPTPPPSAHRDATPQQAADAALLEAGITIPAAPPAATFPAPTAPSHPPSSADSRIRDPQQSHHHHPQQSHHHDRGLRLAAQYTQWLIYGLERILYQVINDQGRLEQVLASSSSSYSSSTTTSLTLELQTVTANMVSIPADSDTSSDERLPDGLLFDTTANNTASPSRAAAAAATAMADCADDSMTSSSDDVSAATAAAGARLPATTAYTAASAAAVNDLWLHLLNCNTATAAASCGSSRCSAARTVLYHRLQCKDTKCWFCRSVCGDCFIPPPREIADAASTASTAGAASDHQQGLRQQQDDAHDDVAATSSVTTDDVTSATLSATLLSAIADVKSIDSAAVTVHDAVAGLMTAPANTTSNAVEARLLISSDDSSLPSCLSPLSSIMAGGTASGTGR</sequence>
<protein>
    <submittedName>
        <fullName evidence="2">Uncharacterized protein</fullName>
    </submittedName>
</protein>
<feature type="region of interest" description="Disordered" evidence="1">
    <location>
        <begin position="31"/>
        <end position="52"/>
    </location>
</feature>
<dbReference type="EMBL" id="BEGY01000007">
    <property type="protein sequence ID" value="GAX74376.1"/>
    <property type="molecule type" value="Genomic_DNA"/>
</dbReference>
<feature type="region of interest" description="Disordered" evidence="1">
    <location>
        <begin position="174"/>
        <end position="196"/>
    </location>
</feature>
<dbReference type="InterPro" id="IPR035898">
    <property type="entry name" value="TAZ_dom_sf"/>
</dbReference>
<reference evidence="2 3" key="1">
    <citation type="submission" date="2017-08" db="EMBL/GenBank/DDBJ databases">
        <title>Acidophilic green algal genome provides insights into adaptation to an acidic environment.</title>
        <authorList>
            <person name="Hirooka S."/>
            <person name="Hirose Y."/>
            <person name="Kanesaki Y."/>
            <person name="Higuchi S."/>
            <person name="Fujiwara T."/>
            <person name="Onuma R."/>
            <person name="Era A."/>
            <person name="Ohbayashi R."/>
            <person name="Uzuka A."/>
            <person name="Nozaki H."/>
            <person name="Yoshikawa H."/>
            <person name="Miyagishima S.Y."/>
        </authorList>
    </citation>
    <scope>NUCLEOTIDE SEQUENCE [LARGE SCALE GENOMIC DNA]</scope>
    <source>
        <strain evidence="2 3">NIES-2499</strain>
    </source>
</reference>
<dbReference type="Gene3D" id="1.20.1020.10">
    <property type="entry name" value="TAZ domain"/>
    <property type="match status" value="1"/>
</dbReference>